<evidence type="ECO:0000313" key="2">
    <source>
        <dbReference type="EMBL" id="OCF35303.1"/>
    </source>
</evidence>
<organism evidence="2 3">
    <name type="scientific">Kwoniella heveanensis BCC8398</name>
    <dbReference type="NCBI Taxonomy" id="1296120"/>
    <lineage>
        <taxon>Eukaryota</taxon>
        <taxon>Fungi</taxon>
        <taxon>Dikarya</taxon>
        <taxon>Basidiomycota</taxon>
        <taxon>Agaricomycotina</taxon>
        <taxon>Tremellomycetes</taxon>
        <taxon>Tremellales</taxon>
        <taxon>Cryptococcaceae</taxon>
        <taxon>Kwoniella</taxon>
    </lineage>
</organism>
<dbReference type="AlphaFoldDB" id="A0A1B9GW95"/>
<evidence type="ECO:0000313" key="3">
    <source>
        <dbReference type="Proteomes" id="UP000092666"/>
    </source>
</evidence>
<gene>
    <name evidence="2" type="ORF">I316_02849</name>
</gene>
<evidence type="ECO:0000256" key="1">
    <source>
        <dbReference type="SAM" id="MobiDB-lite"/>
    </source>
</evidence>
<dbReference type="EMBL" id="KI669499">
    <property type="protein sequence ID" value="OCF35303.1"/>
    <property type="molecule type" value="Genomic_DNA"/>
</dbReference>
<feature type="region of interest" description="Disordered" evidence="1">
    <location>
        <begin position="55"/>
        <end position="111"/>
    </location>
</feature>
<keyword evidence="3" id="KW-1185">Reference proteome</keyword>
<dbReference type="Proteomes" id="UP000092666">
    <property type="component" value="Unassembled WGS sequence"/>
</dbReference>
<name>A0A1B9GW95_9TREE</name>
<accession>A0A1B9GW95</accession>
<feature type="region of interest" description="Disordered" evidence="1">
    <location>
        <begin position="1"/>
        <end position="39"/>
    </location>
</feature>
<feature type="compositionally biased region" description="Polar residues" evidence="1">
    <location>
        <begin position="90"/>
        <end position="103"/>
    </location>
</feature>
<proteinExistence type="predicted"/>
<reference evidence="3" key="2">
    <citation type="submission" date="2013-12" db="EMBL/GenBank/DDBJ databases">
        <title>Evolution of pathogenesis and genome organization in the Tremellales.</title>
        <authorList>
            <person name="Cuomo C."/>
            <person name="Litvintseva A."/>
            <person name="Heitman J."/>
            <person name="Chen Y."/>
            <person name="Sun S."/>
            <person name="Springer D."/>
            <person name="Dromer F."/>
            <person name="Young S."/>
            <person name="Zeng Q."/>
            <person name="Chapman S."/>
            <person name="Gujja S."/>
            <person name="Saif S."/>
            <person name="Birren B."/>
        </authorList>
    </citation>
    <scope>NUCLEOTIDE SEQUENCE [LARGE SCALE GENOMIC DNA]</scope>
    <source>
        <strain evidence="3">BCC8398</strain>
    </source>
</reference>
<feature type="compositionally biased region" description="Polar residues" evidence="1">
    <location>
        <begin position="10"/>
        <end position="22"/>
    </location>
</feature>
<feature type="region of interest" description="Disordered" evidence="1">
    <location>
        <begin position="125"/>
        <end position="166"/>
    </location>
</feature>
<protein>
    <submittedName>
        <fullName evidence="2">Uncharacterized protein</fullName>
    </submittedName>
</protein>
<sequence length="166" mass="17056">MEHKVRSTKPGASQPSQASTGAPESFVLASDEQNGRTRPYRVLYDTDWSKSETHAAATAIRGNNTHAQGSEIDGSSRTTEVTDSAEPDPSGTSAATELGSTANPAIGGGSQASSNVALIEAGAALESAGGSEGSAAPSGTTLEPEDRRYRRHYTGGWEGISVFGND</sequence>
<feature type="compositionally biased region" description="Low complexity" evidence="1">
    <location>
        <begin position="125"/>
        <end position="139"/>
    </location>
</feature>
<feature type="compositionally biased region" description="Polar residues" evidence="1">
    <location>
        <begin position="61"/>
        <end position="82"/>
    </location>
</feature>
<reference evidence="2 3" key="1">
    <citation type="submission" date="2013-07" db="EMBL/GenBank/DDBJ databases">
        <title>The Genome Sequence of Cryptococcus heveanensis BCC8398.</title>
        <authorList>
            <consortium name="The Broad Institute Genome Sequencing Platform"/>
            <person name="Cuomo C."/>
            <person name="Litvintseva A."/>
            <person name="Chen Y."/>
            <person name="Heitman J."/>
            <person name="Sun S."/>
            <person name="Springer D."/>
            <person name="Dromer F."/>
            <person name="Young S.K."/>
            <person name="Zeng Q."/>
            <person name="Gargeya S."/>
            <person name="Fitzgerald M."/>
            <person name="Abouelleil A."/>
            <person name="Alvarado L."/>
            <person name="Berlin A.M."/>
            <person name="Chapman S.B."/>
            <person name="Dewar J."/>
            <person name="Goldberg J."/>
            <person name="Griggs A."/>
            <person name="Gujja S."/>
            <person name="Hansen M."/>
            <person name="Howarth C."/>
            <person name="Imamovic A."/>
            <person name="Larimer J."/>
            <person name="McCowan C."/>
            <person name="Murphy C."/>
            <person name="Pearson M."/>
            <person name="Priest M."/>
            <person name="Roberts A."/>
            <person name="Saif S."/>
            <person name="Shea T."/>
            <person name="Sykes S."/>
            <person name="Wortman J."/>
            <person name="Nusbaum C."/>
            <person name="Birren B."/>
        </authorList>
    </citation>
    <scope>NUCLEOTIDE SEQUENCE [LARGE SCALE GENOMIC DNA]</scope>
    <source>
        <strain evidence="2 3">BCC8398</strain>
    </source>
</reference>